<reference evidence="3" key="1">
    <citation type="submission" date="2021-08" db="EMBL/GenBank/DDBJ databases">
        <title>WGS assembly of Ceratopteris richardii.</title>
        <authorList>
            <person name="Marchant D.B."/>
            <person name="Chen G."/>
            <person name="Jenkins J."/>
            <person name="Shu S."/>
            <person name="Leebens-Mack J."/>
            <person name="Grimwood J."/>
            <person name="Schmutz J."/>
            <person name="Soltis P."/>
            <person name="Soltis D."/>
            <person name="Chen Z.-H."/>
        </authorList>
    </citation>
    <scope>NUCLEOTIDE SEQUENCE</scope>
    <source>
        <strain evidence="3">Whitten #5841</strain>
        <tissue evidence="3">Leaf</tissue>
    </source>
</reference>
<protein>
    <submittedName>
        <fullName evidence="3">Uncharacterized protein</fullName>
    </submittedName>
</protein>
<feature type="transmembrane region" description="Helical" evidence="2">
    <location>
        <begin position="267"/>
        <end position="292"/>
    </location>
</feature>
<organism evidence="3 4">
    <name type="scientific">Ceratopteris richardii</name>
    <name type="common">Triangle waterfern</name>
    <dbReference type="NCBI Taxonomy" id="49495"/>
    <lineage>
        <taxon>Eukaryota</taxon>
        <taxon>Viridiplantae</taxon>
        <taxon>Streptophyta</taxon>
        <taxon>Embryophyta</taxon>
        <taxon>Tracheophyta</taxon>
        <taxon>Polypodiopsida</taxon>
        <taxon>Polypodiidae</taxon>
        <taxon>Polypodiales</taxon>
        <taxon>Pteridineae</taxon>
        <taxon>Pteridaceae</taxon>
        <taxon>Parkerioideae</taxon>
        <taxon>Ceratopteris</taxon>
    </lineage>
</organism>
<feature type="transmembrane region" description="Helical" evidence="2">
    <location>
        <begin position="194"/>
        <end position="214"/>
    </location>
</feature>
<feature type="transmembrane region" description="Helical" evidence="2">
    <location>
        <begin position="137"/>
        <end position="157"/>
    </location>
</feature>
<keyword evidence="2" id="KW-0812">Transmembrane</keyword>
<feature type="transmembrane region" description="Helical" evidence="2">
    <location>
        <begin position="55"/>
        <end position="76"/>
    </location>
</feature>
<gene>
    <name evidence="3" type="ORF">KP509_06G036300</name>
</gene>
<feature type="transmembrane region" description="Helical" evidence="2">
    <location>
        <begin position="102"/>
        <end position="125"/>
    </location>
</feature>
<keyword evidence="4" id="KW-1185">Reference proteome</keyword>
<keyword evidence="2" id="KW-0472">Membrane</keyword>
<evidence type="ECO:0000256" key="1">
    <source>
        <dbReference type="SAM" id="MobiDB-lite"/>
    </source>
</evidence>
<feature type="transmembrane region" description="Helical" evidence="2">
    <location>
        <begin position="235"/>
        <end position="255"/>
    </location>
</feature>
<dbReference type="Proteomes" id="UP000825935">
    <property type="component" value="Chromosome 6"/>
</dbReference>
<dbReference type="PANTHER" id="PTHR34116:SF2">
    <property type="entry name" value="THH1_TOM1_TOM3 DOMAIN-CONTAINING PROTEIN"/>
    <property type="match status" value="1"/>
</dbReference>
<sequence length="402" mass="44546">MPQTSSASDVLGIGTIVLVAICCCLGACCLLYVLFFHLRVGRGRQSRLRDFDSPWIVRMVLVCLSMLWTMGELFRIPWLREKDRFLHRMGIASQENLCRFHVVWSIGIMEPGFLLTVLFLVQGSLQEAPRYFNGRVLLLMVLSCLPVFILQLSLAAAEHGLSSKGFGSTLPSYFTRSSKIVQDEANKQLVLCNYPLFSVFALALFVSVFAFFFVRLGYRILCNVINRKLRVRMQLLLVTILLFLPLHVTLLGVTVRLDPNRIIHEVLMFLGFLTLLLCVAVAMGVLVVLPVADSIAVHYFFRSSNWSWQSFRASPIEMFRSYPPAGASDIEDMTDDGAVSLLLGAVSSTGTDLGSSSREASLTFDTGVKDLTLGPGGWLVDMPGSIESPPSPVLPGRPLTLL</sequence>
<proteinExistence type="predicted"/>
<evidence type="ECO:0000313" key="4">
    <source>
        <dbReference type="Proteomes" id="UP000825935"/>
    </source>
</evidence>
<keyword evidence="2" id="KW-1133">Transmembrane helix</keyword>
<evidence type="ECO:0000256" key="2">
    <source>
        <dbReference type="SAM" id="Phobius"/>
    </source>
</evidence>
<accession>A0A8T2UJV8</accession>
<feature type="transmembrane region" description="Helical" evidence="2">
    <location>
        <begin position="12"/>
        <end position="35"/>
    </location>
</feature>
<feature type="region of interest" description="Disordered" evidence="1">
    <location>
        <begin position="383"/>
        <end position="402"/>
    </location>
</feature>
<comment type="caution">
    <text evidence="3">The sequence shown here is derived from an EMBL/GenBank/DDBJ whole genome shotgun (WGS) entry which is preliminary data.</text>
</comment>
<dbReference type="OrthoDB" id="539709at2759"/>
<evidence type="ECO:0000313" key="3">
    <source>
        <dbReference type="EMBL" id="KAH7434820.1"/>
    </source>
</evidence>
<dbReference type="AlphaFoldDB" id="A0A8T2UJV8"/>
<dbReference type="PANTHER" id="PTHR34116">
    <property type="entry name" value="PLASMINOGEN ACTIVATOR INHIBITOR"/>
    <property type="match status" value="1"/>
</dbReference>
<dbReference type="EMBL" id="CM035411">
    <property type="protein sequence ID" value="KAH7434820.1"/>
    <property type="molecule type" value="Genomic_DNA"/>
</dbReference>
<dbReference type="OMA" id="QFWFRIR"/>
<name>A0A8T2UJV8_CERRI</name>